<feature type="repeat" description="PPR" evidence="3">
    <location>
        <begin position="358"/>
        <end position="392"/>
    </location>
</feature>
<accession>A0ABQ8I058</accession>
<dbReference type="Pfam" id="PF13041">
    <property type="entry name" value="PPR_2"/>
    <property type="match status" value="2"/>
</dbReference>
<evidence type="ECO:0000256" key="1">
    <source>
        <dbReference type="ARBA" id="ARBA00007626"/>
    </source>
</evidence>
<evidence type="ECO:0008006" key="6">
    <source>
        <dbReference type="Google" id="ProtNLM"/>
    </source>
</evidence>
<comment type="similarity">
    <text evidence="1">Belongs to the PPR family. P subfamily.</text>
</comment>
<proteinExistence type="inferred from homology"/>
<evidence type="ECO:0000256" key="2">
    <source>
        <dbReference type="ARBA" id="ARBA00022737"/>
    </source>
</evidence>
<dbReference type="EMBL" id="JAFEMO010000005">
    <property type="protein sequence ID" value="KAH7569998.1"/>
    <property type="molecule type" value="Genomic_DNA"/>
</dbReference>
<feature type="repeat" description="PPR" evidence="3">
    <location>
        <begin position="292"/>
        <end position="326"/>
    </location>
</feature>
<dbReference type="PROSITE" id="PS51375">
    <property type="entry name" value="PPR"/>
    <property type="match status" value="3"/>
</dbReference>
<dbReference type="NCBIfam" id="TIGR00756">
    <property type="entry name" value="PPR"/>
    <property type="match status" value="3"/>
</dbReference>
<dbReference type="PANTHER" id="PTHR47939">
    <property type="entry name" value="MEMBRANE-ASSOCIATED SALT-INDUCIBLE PROTEIN-LIKE"/>
    <property type="match status" value="1"/>
</dbReference>
<dbReference type="PANTHER" id="PTHR47939:SF12">
    <property type="entry name" value="PENTACOTRIPEPTIDE-REPEAT REGION OF PRORP DOMAIN-CONTAINING PROTEIN"/>
    <property type="match status" value="1"/>
</dbReference>
<dbReference type="Gene3D" id="1.25.40.10">
    <property type="entry name" value="Tetratricopeptide repeat domain"/>
    <property type="match status" value="2"/>
</dbReference>
<feature type="repeat" description="PPR" evidence="3">
    <location>
        <begin position="221"/>
        <end position="255"/>
    </location>
</feature>
<protein>
    <recommendedName>
        <fullName evidence="6">Pentatricopeptide repeat-containing protein</fullName>
    </recommendedName>
</protein>
<organism evidence="4 5">
    <name type="scientific">Xanthoceras sorbifolium</name>
    <dbReference type="NCBI Taxonomy" id="99658"/>
    <lineage>
        <taxon>Eukaryota</taxon>
        <taxon>Viridiplantae</taxon>
        <taxon>Streptophyta</taxon>
        <taxon>Embryophyta</taxon>
        <taxon>Tracheophyta</taxon>
        <taxon>Spermatophyta</taxon>
        <taxon>Magnoliopsida</taxon>
        <taxon>eudicotyledons</taxon>
        <taxon>Gunneridae</taxon>
        <taxon>Pentapetalae</taxon>
        <taxon>rosids</taxon>
        <taxon>malvids</taxon>
        <taxon>Sapindales</taxon>
        <taxon>Sapindaceae</taxon>
        <taxon>Xanthoceroideae</taxon>
        <taxon>Xanthoceras</taxon>
    </lineage>
</organism>
<dbReference type="InterPro" id="IPR011990">
    <property type="entry name" value="TPR-like_helical_dom_sf"/>
</dbReference>
<evidence type="ECO:0000256" key="3">
    <source>
        <dbReference type="PROSITE-ProRule" id="PRU00708"/>
    </source>
</evidence>
<dbReference type="InterPro" id="IPR002885">
    <property type="entry name" value="PPR_rpt"/>
</dbReference>
<keyword evidence="5" id="KW-1185">Reference proteome</keyword>
<comment type="caution">
    <text evidence="4">The sequence shown here is derived from an EMBL/GenBank/DDBJ whole genome shotgun (WGS) entry which is preliminary data.</text>
</comment>
<gene>
    <name evidence="4" type="ORF">JRO89_XS05G0030500</name>
</gene>
<dbReference type="Pfam" id="PF01535">
    <property type="entry name" value="PPR"/>
    <property type="match status" value="1"/>
</dbReference>
<reference evidence="4 5" key="1">
    <citation type="submission" date="2021-02" db="EMBL/GenBank/DDBJ databases">
        <title>Plant Genome Project.</title>
        <authorList>
            <person name="Zhang R.-G."/>
        </authorList>
    </citation>
    <scope>NUCLEOTIDE SEQUENCE [LARGE SCALE GENOMIC DNA]</scope>
    <source>
        <tissue evidence="4">Leaves</tissue>
    </source>
</reference>
<dbReference type="Proteomes" id="UP000827721">
    <property type="component" value="Unassembled WGS sequence"/>
</dbReference>
<dbReference type="InterPro" id="IPR050667">
    <property type="entry name" value="PPR-containing_protein"/>
</dbReference>
<sequence length="510" mass="59288">MLIRRLNLAKPLTTILGDQNHHFRFLTTTAESTHTQLTNPTTTLTSPVNPSHLLRVCTILYQQQNSSESRLHSSLSSCNFHLTQEFFLQVCNNFPLSWRPVHLFFLYAEKAHPRFPHSTLTFNKMVDIIGKSRNIDLFWRVLEEMGRRRLVNDKTFKIALKTLAQVRELNKCVNFFHLMNSCGFEYSLERLNMVVQTLCETSLVEEAKYLVLKLKEWIEPNGVTYGLLIKGFCNVGDLIEASKLWNLMIDQGFEPGIDVVEKMMETFFKKNKYDEALKVFQMMRVKRMDDLGMSTYRLVIEWMCKRGKVTQAYVVFEEMLKRRIQPDNLTLSCIIYGLLARGRIREAYVVVNGIEKPDISVYHGLIKGLLRLRKASEATQVFREMIKRGCEPTMHTYIMLLQGHMGKRGRKGTDPLVNFDTIFVGGLVKTGKSLEAAKYVERVMDRGVEVPRFDYNKFLHYYSNEEGVVMFEEVGKKLREVGLVDLADILQRYGEKMATRERRRIRAVET</sequence>
<keyword evidence="2" id="KW-0677">Repeat</keyword>
<evidence type="ECO:0000313" key="4">
    <source>
        <dbReference type="EMBL" id="KAH7569998.1"/>
    </source>
</evidence>
<evidence type="ECO:0000313" key="5">
    <source>
        <dbReference type="Proteomes" id="UP000827721"/>
    </source>
</evidence>
<dbReference type="Pfam" id="PF12854">
    <property type="entry name" value="PPR_1"/>
    <property type="match status" value="1"/>
</dbReference>
<name>A0ABQ8I058_9ROSI</name>